<organism evidence="9 10">
    <name type="scientific">Bacteroides ovatus</name>
    <dbReference type="NCBI Taxonomy" id="28116"/>
    <lineage>
        <taxon>Bacteria</taxon>
        <taxon>Pseudomonadati</taxon>
        <taxon>Bacteroidota</taxon>
        <taxon>Bacteroidia</taxon>
        <taxon>Bacteroidales</taxon>
        <taxon>Bacteroidaceae</taxon>
        <taxon>Bacteroides</taxon>
    </lineage>
</organism>
<keyword evidence="3 7" id="KW-0812">Transmembrane</keyword>
<dbReference type="InterPro" id="IPR002898">
    <property type="entry name" value="MotA_ExbB_proton_chnl"/>
</dbReference>
<evidence type="ECO:0000256" key="2">
    <source>
        <dbReference type="ARBA" id="ARBA00022475"/>
    </source>
</evidence>
<gene>
    <name evidence="9" type="ORF">F3F51_12140</name>
</gene>
<dbReference type="Proteomes" id="UP000460135">
    <property type="component" value="Unassembled WGS sequence"/>
</dbReference>
<dbReference type="EMBL" id="VWLX01000008">
    <property type="protein sequence ID" value="KAA3804549.1"/>
    <property type="molecule type" value="Genomic_DNA"/>
</dbReference>
<keyword evidence="6" id="KW-0813">Transport</keyword>
<feature type="transmembrane region" description="Helical" evidence="7">
    <location>
        <begin position="358"/>
        <end position="391"/>
    </location>
</feature>
<dbReference type="InterPro" id="IPR050790">
    <property type="entry name" value="ExbB/TolQ_transport"/>
</dbReference>
<comment type="similarity">
    <text evidence="6">Belongs to the exbB/tolQ family.</text>
</comment>
<evidence type="ECO:0000313" key="9">
    <source>
        <dbReference type="EMBL" id="KAA3804549.1"/>
    </source>
</evidence>
<dbReference type="GO" id="GO:0017038">
    <property type="term" value="P:protein import"/>
    <property type="evidence" value="ECO:0007669"/>
    <property type="project" value="TreeGrafter"/>
</dbReference>
<evidence type="ECO:0000259" key="8">
    <source>
        <dbReference type="Pfam" id="PF01618"/>
    </source>
</evidence>
<feature type="transmembrane region" description="Helical" evidence="7">
    <location>
        <begin position="403"/>
        <end position="427"/>
    </location>
</feature>
<dbReference type="GO" id="GO:0005886">
    <property type="term" value="C:plasma membrane"/>
    <property type="evidence" value="ECO:0007669"/>
    <property type="project" value="UniProtKB-SubCell"/>
</dbReference>
<protein>
    <submittedName>
        <fullName evidence="9">MotA/TolQ/ExbB proton channel family protein</fullName>
    </submittedName>
</protein>
<keyword evidence="5 7" id="KW-0472">Membrane</keyword>
<evidence type="ECO:0000256" key="3">
    <source>
        <dbReference type="ARBA" id="ARBA00022692"/>
    </source>
</evidence>
<dbReference type="PANTHER" id="PTHR30625">
    <property type="entry name" value="PROTEIN TOLQ"/>
    <property type="match status" value="1"/>
</dbReference>
<evidence type="ECO:0000256" key="5">
    <source>
        <dbReference type="ARBA" id="ARBA00023136"/>
    </source>
</evidence>
<evidence type="ECO:0000313" key="10">
    <source>
        <dbReference type="Proteomes" id="UP000460135"/>
    </source>
</evidence>
<dbReference type="AlphaFoldDB" id="A0A6N3V942"/>
<comment type="subcellular location">
    <subcellularLocation>
        <location evidence="1">Cell membrane</location>
        <topology evidence="1">Multi-pass membrane protein</topology>
    </subcellularLocation>
    <subcellularLocation>
        <location evidence="6">Membrane</location>
        <topology evidence="6">Multi-pass membrane protein</topology>
    </subcellularLocation>
</comment>
<evidence type="ECO:0000256" key="7">
    <source>
        <dbReference type="SAM" id="Phobius"/>
    </source>
</evidence>
<comment type="caution">
    <text evidence="9">The sequence shown here is derived from an EMBL/GenBank/DDBJ whole genome shotgun (WGS) entry which is preliminary data.</text>
</comment>
<keyword evidence="6" id="KW-0653">Protein transport</keyword>
<keyword evidence="2" id="KW-1003">Cell membrane</keyword>
<evidence type="ECO:0000256" key="1">
    <source>
        <dbReference type="ARBA" id="ARBA00004651"/>
    </source>
</evidence>
<proteinExistence type="inferred from homology"/>
<dbReference type="Pfam" id="PF01618">
    <property type="entry name" value="MotA_ExbB"/>
    <property type="match status" value="1"/>
</dbReference>
<reference evidence="9 10" key="1">
    <citation type="journal article" date="2019" name="Nat. Med.">
        <title>A library of human gut bacterial isolates paired with longitudinal multiomics data enables mechanistic microbiome research.</title>
        <authorList>
            <person name="Poyet M."/>
            <person name="Groussin M."/>
            <person name="Gibbons S.M."/>
            <person name="Avila-Pacheco J."/>
            <person name="Jiang X."/>
            <person name="Kearney S.M."/>
            <person name="Perrotta A.R."/>
            <person name="Berdy B."/>
            <person name="Zhao S."/>
            <person name="Lieberman T.D."/>
            <person name="Swanson P.K."/>
            <person name="Smith M."/>
            <person name="Roesemann S."/>
            <person name="Alexander J.E."/>
            <person name="Rich S.A."/>
            <person name="Livny J."/>
            <person name="Vlamakis H."/>
            <person name="Clish C."/>
            <person name="Bullock K."/>
            <person name="Deik A."/>
            <person name="Scott J."/>
            <person name="Pierce K.A."/>
            <person name="Xavier R.J."/>
            <person name="Alm E.J."/>
        </authorList>
    </citation>
    <scope>NUCLEOTIDE SEQUENCE [LARGE SCALE GENOMIC DNA]</scope>
    <source>
        <strain evidence="9 10">BIOML-A183</strain>
    </source>
</reference>
<accession>A0A6N3V942</accession>
<dbReference type="PANTHER" id="PTHR30625:SF11">
    <property type="entry name" value="MOTA_TOLQ_EXBB PROTON CHANNEL DOMAIN-CONTAINING PROTEIN"/>
    <property type="match status" value="1"/>
</dbReference>
<feature type="domain" description="MotA/TolQ/ExbB proton channel" evidence="8">
    <location>
        <begin position="336"/>
        <end position="438"/>
    </location>
</feature>
<feature type="transmembrane region" description="Helical" evidence="7">
    <location>
        <begin position="264"/>
        <end position="282"/>
    </location>
</feature>
<evidence type="ECO:0000256" key="6">
    <source>
        <dbReference type="RuleBase" id="RU004057"/>
    </source>
</evidence>
<name>A0A6N3V942_BACOV</name>
<sequence length="462" mass="50450">MNYTKMKSGLKKGIVGVCILVVTLLFTTPLSAQTNGKSGKGLYELFSTKLPDGAQWTKPDSKFVRDGGYSKKSENYIYVNASKSPAELTGLSIPIRENPGPGEYRYITFAWVKWGGEQIGMKFHVSEKSVNQKGKKYDFTYIAGEPKDLINQLTGLNLGDKPGHWMVMTRDLWKDFGNITLTGMSFICPERRDAGFDEIFLAKTQDDIKNAPKVLPSEIATAVPVVEEDDELMYNEAVSDSIAVDQGVQIDWGAQIKAGGSMMYPLYLLGVIAFVIAIQRLITSRQGRLAPKPLCKSVNECLINGDLKGALAACDKYPSTLANSLRFIFEHVKAGREAVSQTAGDMAARDIRTHLARIYPLSVIASLAPLIGLLGTVVGMIEAFGLVALYGDEGGASILSDSISKALITTAAGLIIAAPAIALYFIIKNRIMRMASLVEVEVEEVITKLYLDSKEEKHETEL</sequence>
<evidence type="ECO:0000256" key="4">
    <source>
        <dbReference type="ARBA" id="ARBA00022989"/>
    </source>
</evidence>
<keyword evidence="4 7" id="KW-1133">Transmembrane helix</keyword>